<keyword evidence="5" id="KW-1185">Reference proteome</keyword>
<dbReference type="Pfam" id="PF01370">
    <property type="entry name" value="Epimerase"/>
    <property type="match status" value="1"/>
</dbReference>
<evidence type="ECO:0000313" key="4">
    <source>
        <dbReference type="EMBL" id="GKV00131.1"/>
    </source>
</evidence>
<dbReference type="EMBL" id="BPVZ01000015">
    <property type="protein sequence ID" value="GKV00131.1"/>
    <property type="molecule type" value="Genomic_DNA"/>
</dbReference>
<comment type="similarity">
    <text evidence="1">Belongs to the NAD(P)-dependent epimerase/dehydratase family.</text>
</comment>
<gene>
    <name evidence="4" type="ORF">SLEP1_g12874</name>
</gene>
<reference evidence="4 5" key="1">
    <citation type="journal article" date="2021" name="Commun. Biol.">
        <title>The genome of Shorea leprosula (Dipterocarpaceae) highlights the ecological relevance of drought in aseasonal tropical rainforests.</title>
        <authorList>
            <person name="Ng K.K.S."/>
            <person name="Kobayashi M.J."/>
            <person name="Fawcett J.A."/>
            <person name="Hatakeyama M."/>
            <person name="Paape T."/>
            <person name="Ng C.H."/>
            <person name="Ang C.C."/>
            <person name="Tnah L.H."/>
            <person name="Lee C.T."/>
            <person name="Nishiyama T."/>
            <person name="Sese J."/>
            <person name="O'Brien M.J."/>
            <person name="Copetti D."/>
            <person name="Mohd Noor M.I."/>
            <person name="Ong R.C."/>
            <person name="Putra M."/>
            <person name="Sireger I.Z."/>
            <person name="Indrioko S."/>
            <person name="Kosugi Y."/>
            <person name="Izuno A."/>
            <person name="Isagi Y."/>
            <person name="Lee S.L."/>
            <person name="Shimizu K.K."/>
        </authorList>
    </citation>
    <scope>NUCLEOTIDE SEQUENCE [LARGE SCALE GENOMIC DNA]</scope>
    <source>
        <strain evidence="4">214</strain>
    </source>
</reference>
<sequence>MAHLLSTSCSLKISSGHKSYHQPLNRVQIALPTSFTFQTSKSAFKRLVFQGDSRGKCCKVQANAVSASQEVSAQSNSGTHQSSNKPSKHQRVMVIGGDGYCGWATALHLSKKDYDVAIVDNLVRRLFDHQLGLDSLTPISSIHNRIRYTVKSFEPDAVVHFGEQRSAPYSMIDRSRAVFTRQNNVIGTLNVLFAIKEFREQCHLVKLGTMGEYGTPNIDIEEGYITITHNGRTDTLPYPKQASSFYHLSKVHDSHNIAFTCKAWGIRATDLNQGLVYGVRTEETSMHEELCNRFDYDGVFGTALNRFCVQAAVGHPLTVYGKGGQTRGYLDIRDTVQCVELAVANPPQPGEFRIFNQFTEQFSVNQLAALVTKAGEKLGLDVRTKSVPNPRVEAEEHHYNAKHTKLIELGLQPHLLSDSLLDSLLNFAIKFKDRVDEKQIMPNVSWRKIGVKPKTVKA</sequence>
<dbReference type="InterPro" id="IPR036291">
    <property type="entry name" value="NAD(P)-bd_dom_sf"/>
</dbReference>
<evidence type="ECO:0000256" key="2">
    <source>
        <dbReference type="SAM" id="MobiDB-lite"/>
    </source>
</evidence>
<name>A0AAV5IJZ6_9ROSI</name>
<organism evidence="4 5">
    <name type="scientific">Rubroshorea leprosula</name>
    <dbReference type="NCBI Taxonomy" id="152421"/>
    <lineage>
        <taxon>Eukaryota</taxon>
        <taxon>Viridiplantae</taxon>
        <taxon>Streptophyta</taxon>
        <taxon>Embryophyta</taxon>
        <taxon>Tracheophyta</taxon>
        <taxon>Spermatophyta</taxon>
        <taxon>Magnoliopsida</taxon>
        <taxon>eudicotyledons</taxon>
        <taxon>Gunneridae</taxon>
        <taxon>Pentapetalae</taxon>
        <taxon>rosids</taxon>
        <taxon>malvids</taxon>
        <taxon>Malvales</taxon>
        <taxon>Dipterocarpaceae</taxon>
        <taxon>Rubroshorea</taxon>
    </lineage>
</organism>
<protein>
    <recommendedName>
        <fullName evidence="3">NAD-dependent epimerase/dehydratase domain-containing protein</fullName>
    </recommendedName>
</protein>
<dbReference type="Gene3D" id="3.90.25.10">
    <property type="entry name" value="UDP-galactose 4-epimerase, domain 1"/>
    <property type="match status" value="2"/>
</dbReference>
<dbReference type="SUPFAM" id="SSF51735">
    <property type="entry name" value="NAD(P)-binding Rossmann-fold domains"/>
    <property type="match status" value="1"/>
</dbReference>
<dbReference type="CDD" id="cd05255">
    <property type="entry name" value="SQD1_like_SDR_e"/>
    <property type="match status" value="1"/>
</dbReference>
<evidence type="ECO:0000313" key="5">
    <source>
        <dbReference type="Proteomes" id="UP001054252"/>
    </source>
</evidence>
<dbReference type="Gene3D" id="3.40.50.720">
    <property type="entry name" value="NAD(P)-binding Rossmann-like Domain"/>
    <property type="match status" value="1"/>
</dbReference>
<feature type="region of interest" description="Disordered" evidence="2">
    <location>
        <begin position="70"/>
        <end position="89"/>
    </location>
</feature>
<accession>A0AAV5IJZ6</accession>
<dbReference type="PANTHER" id="PTHR43000">
    <property type="entry name" value="DTDP-D-GLUCOSE 4,6-DEHYDRATASE-RELATED"/>
    <property type="match status" value="1"/>
</dbReference>
<feature type="domain" description="NAD-dependent epimerase/dehydratase" evidence="3">
    <location>
        <begin position="92"/>
        <end position="356"/>
    </location>
</feature>
<evidence type="ECO:0000256" key="1">
    <source>
        <dbReference type="ARBA" id="ARBA00007637"/>
    </source>
</evidence>
<comment type="caution">
    <text evidence="4">The sequence shown here is derived from an EMBL/GenBank/DDBJ whole genome shotgun (WGS) entry which is preliminary data.</text>
</comment>
<dbReference type="AlphaFoldDB" id="A0AAV5IJZ6"/>
<evidence type="ECO:0000259" key="3">
    <source>
        <dbReference type="Pfam" id="PF01370"/>
    </source>
</evidence>
<proteinExistence type="inferred from homology"/>
<dbReference type="InterPro" id="IPR001509">
    <property type="entry name" value="Epimerase_deHydtase"/>
</dbReference>
<dbReference type="Proteomes" id="UP001054252">
    <property type="component" value="Unassembled WGS sequence"/>
</dbReference>